<dbReference type="PANTHER" id="PTHR43280">
    <property type="entry name" value="ARAC-FAMILY TRANSCRIPTIONAL REGULATOR"/>
    <property type="match status" value="1"/>
</dbReference>
<dbReference type="SUPFAM" id="SSF46689">
    <property type="entry name" value="Homeodomain-like"/>
    <property type="match status" value="2"/>
</dbReference>
<dbReference type="PRINTS" id="PR00032">
    <property type="entry name" value="HTHARAC"/>
</dbReference>
<dbReference type="Gene3D" id="1.10.10.60">
    <property type="entry name" value="Homeodomain-like"/>
    <property type="match status" value="2"/>
</dbReference>
<dbReference type="SUPFAM" id="SSF51182">
    <property type="entry name" value="RmlC-like cupins"/>
    <property type="match status" value="1"/>
</dbReference>
<dbReference type="InterPro" id="IPR018060">
    <property type="entry name" value="HTH_AraC"/>
</dbReference>
<evidence type="ECO:0000256" key="3">
    <source>
        <dbReference type="ARBA" id="ARBA00023163"/>
    </source>
</evidence>
<dbReference type="PROSITE" id="PS00041">
    <property type="entry name" value="HTH_ARAC_FAMILY_1"/>
    <property type="match status" value="1"/>
</dbReference>
<reference evidence="5 6" key="1">
    <citation type="submission" date="2019-08" db="EMBL/GenBank/DDBJ databases">
        <title>In-depth cultivation of the pig gut microbiome towards novel bacterial diversity and tailored functional studies.</title>
        <authorList>
            <person name="Wylensek D."/>
            <person name="Hitch T.C.A."/>
            <person name="Clavel T."/>
        </authorList>
    </citation>
    <scope>NUCLEOTIDE SEQUENCE [LARGE SCALE GENOMIC DNA]</scope>
    <source>
        <strain evidence="5 6">BBE-744-WT-12</strain>
    </source>
</reference>
<feature type="domain" description="HTH araC/xylS-type" evidence="4">
    <location>
        <begin position="160"/>
        <end position="258"/>
    </location>
</feature>
<dbReference type="InterPro" id="IPR020449">
    <property type="entry name" value="Tscrpt_reg_AraC-type_HTH"/>
</dbReference>
<dbReference type="InterPro" id="IPR009057">
    <property type="entry name" value="Homeodomain-like_sf"/>
</dbReference>
<sequence>MRKNALSSLHMEECRELPLLFYAYRRRLVGNVSAHSHGGCELIYLLRGSCRVEGPLGVLAGRSGQLLVIPPETVHNQIDSPDEKNIFCVFQAPPGLFEQRWRTIDLAGEAWCRRWLLELSSMTERNDFEGANAILLGLLLRLSAFEKKRAAAEHLHPGLRKALAFIYNNFSRRISVKQIAEASGISVSLLRKLFVDYCGASPVRYLQDLRISRAEEMLKSPGLSISEISLRCGFENPGYFIRLYRRKYGAPPGRRRRPAN</sequence>
<dbReference type="InterPro" id="IPR014710">
    <property type="entry name" value="RmlC-like_jellyroll"/>
</dbReference>
<organism evidence="5 6">
    <name type="scientific">Victivallis lenta</name>
    <dbReference type="NCBI Taxonomy" id="2606640"/>
    <lineage>
        <taxon>Bacteria</taxon>
        <taxon>Pseudomonadati</taxon>
        <taxon>Lentisphaerota</taxon>
        <taxon>Lentisphaeria</taxon>
        <taxon>Victivallales</taxon>
        <taxon>Victivallaceae</taxon>
        <taxon>Victivallis</taxon>
    </lineage>
</organism>
<proteinExistence type="predicted"/>
<keyword evidence="1" id="KW-0805">Transcription regulation</keyword>
<dbReference type="PROSITE" id="PS01124">
    <property type="entry name" value="HTH_ARAC_FAMILY_2"/>
    <property type="match status" value="1"/>
</dbReference>
<dbReference type="InterPro" id="IPR018062">
    <property type="entry name" value="HTH_AraC-typ_CS"/>
</dbReference>
<dbReference type="PANTHER" id="PTHR43280:SF2">
    <property type="entry name" value="HTH-TYPE TRANSCRIPTIONAL REGULATOR EXSA"/>
    <property type="match status" value="1"/>
</dbReference>
<dbReference type="InterPro" id="IPR011051">
    <property type="entry name" value="RmlC_Cupin_sf"/>
</dbReference>
<evidence type="ECO:0000313" key="6">
    <source>
        <dbReference type="Proteomes" id="UP000435649"/>
    </source>
</evidence>
<dbReference type="SMART" id="SM00342">
    <property type="entry name" value="HTH_ARAC"/>
    <property type="match status" value="1"/>
</dbReference>
<dbReference type="Gene3D" id="2.60.120.10">
    <property type="entry name" value="Jelly Rolls"/>
    <property type="match status" value="1"/>
</dbReference>
<dbReference type="Pfam" id="PF12833">
    <property type="entry name" value="HTH_18"/>
    <property type="match status" value="1"/>
</dbReference>
<protein>
    <submittedName>
        <fullName evidence="5">Helix-turn-helix transcriptional regulator</fullName>
    </submittedName>
</protein>
<name>A0A844FYF5_9BACT</name>
<evidence type="ECO:0000256" key="1">
    <source>
        <dbReference type="ARBA" id="ARBA00023015"/>
    </source>
</evidence>
<dbReference type="Proteomes" id="UP000435649">
    <property type="component" value="Unassembled WGS sequence"/>
</dbReference>
<dbReference type="GO" id="GO:0003700">
    <property type="term" value="F:DNA-binding transcription factor activity"/>
    <property type="evidence" value="ECO:0007669"/>
    <property type="project" value="InterPro"/>
</dbReference>
<keyword evidence="3" id="KW-0804">Transcription</keyword>
<keyword evidence="2" id="KW-0238">DNA-binding</keyword>
<dbReference type="AlphaFoldDB" id="A0A844FYF5"/>
<accession>A0A844FYF5</accession>
<keyword evidence="6" id="KW-1185">Reference proteome</keyword>
<evidence type="ECO:0000313" key="5">
    <source>
        <dbReference type="EMBL" id="MST95762.1"/>
    </source>
</evidence>
<evidence type="ECO:0000259" key="4">
    <source>
        <dbReference type="PROSITE" id="PS01124"/>
    </source>
</evidence>
<gene>
    <name evidence="5" type="ORF">FYJ85_01705</name>
</gene>
<comment type="caution">
    <text evidence="5">The sequence shown here is derived from an EMBL/GenBank/DDBJ whole genome shotgun (WGS) entry which is preliminary data.</text>
</comment>
<evidence type="ECO:0000256" key="2">
    <source>
        <dbReference type="ARBA" id="ARBA00023125"/>
    </source>
</evidence>
<dbReference type="GO" id="GO:0043565">
    <property type="term" value="F:sequence-specific DNA binding"/>
    <property type="evidence" value="ECO:0007669"/>
    <property type="project" value="InterPro"/>
</dbReference>
<dbReference type="EMBL" id="VUNS01000001">
    <property type="protein sequence ID" value="MST95762.1"/>
    <property type="molecule type" value="Genomic_DNA"/>
</dbReference>